<feature type="compositionally biased region" description="Basic and acidic residues" evidence="1">
    <location>
        <begin position="1"/>
        <end position="22"/>
    </location>
</feature>
<evidence type="ECO:0000313" key="2">
    <source>
        <dbReference type="EMBL" id="KAJ7376520.1"/>
    </source>
</evidence>
<protein>
    <submittedName>
        <fullName evidence="2">Uncharacterized protein</fullName>
    </submittedName>
</protein>
<name>A0A9W9Z7Y4_9CNID</name>
<organism evidence="2 3">
    <name type="scientific">Desmophyllum pertusum</name>
    <dbReference type="NCBI Taxonomy" id="174260"/>
    <lineage>
        <taxon>Eukaryota</taxon>
        <taxon>Metazoa</taxon>
        <taxon>Cnidaria</taxon>
        <taxon>Anthozoa</taxon>
        <taxon>Hexacorallia</taxon>
        <taxon>Scleractinia</taxon>
        <taxon>Caryophylliina</taxon>
        <taxon>Caryophylliidae</taxon>
        <taxon>Desmophyllum</taxon>
    </lineage>
</organism>
<reference evidence="2" key="1">
    <citation type="submission" date="2023-01" db="EMBL/GenBank/DDBJ databases">
        <title>Genome assembly of the deep-sea coral Lophelia pertusa.</title>
        <authorList>
            <person name="Herrera S."/>
            <person name="Cordes E."/>
        </authorList>
    </citation>
    <scope>NUCLEOTIDE SEQUENCE</scope>
    <source>
        <strain evidence="2">USNM1676648</strain>
        <tissue evidence="2">Polyp</tissue>
    </source>
</reference>
<keyword evidence="3" id="KW-1185">Reference proteome</keyword>
<evidence type="ECO:0000313" key="3">
    <source>
        <dbReference type="Proteomes" id="UP001163046"/>
    </source>
</evidence>
<proteinExistence type="predicted"/>
<accession>A0A9W9Z7Y4</accession>
<dbReference type="EMBL" id="MU826397">
    <property type="protein sequence ID" value="KAJ7376520.1"/>
    <property type="molecule type" value="Genomic_DNA"/>
</dbReference>
<dbReference type="Proteomes" id="UP001163046">
    <property type="component" value="Unassembled WGS sequence"/>
</dbReference>
<sequence length="245" mass="28862">MDAEKIERRWRNRKPREIDQRRDKRTKKPLDLPLYFLSPVAGGRSPNENFVDDASRHTVAIKTTDLRKENRLRDKIDYMASPSSLRNCYREELFYRQDNKERLKYNTKHGAAKRVKRPLLLPPLPTRTFPRHISKQTNEFVTPDVKTTSCKMFPKYLPQIETRKSELKDIDPVTRGLRKTEKTVDKKLAPLPKRTVRRPLRAAISSSATLRGLITLDLEEQFIFRFRLSNYDVKDINTNTLNEPV</sequence>
<dbReference type="OrthoDB" id="5980352at2759"/>
<feature type="region of interest" description="Disordered" evidence="1">
    <location>
        <begin position="1"/>
        <end position="25"/>
    </location>
</feature>
<evidence type="ECO:0000256" key="1">
    <source>
        <dbReference type="SAM" id="MobiDB-lite"/>
    </source>
</evidence>
<gene>
    <name evidence="2" type="ORF">OS493_034257</name>
</gene>
<comment type="caution">
    <text evidence="2">The sequence shown here is derived from an EMBL/GenBank/DDBJ whole genome shotgun (WGS) entry which is preliminary data.</text>
</comment>
<dbReference type="AlphaFoldDB" id="A0A9W9Z7Y4"/>